<protein>
    <submittedName>
        <fullName evidence="2">NAD(FAD)-dependent dehydrogenase</fullName>
    </submittedName>
</protein>
<dbReference type="NCBIfam" id="TIGR01244">
    <property type="entry name" value="TIGR01244 family sulfur transferase"/>
    <property type="match status" value="1"/>
</dbReference>
<proteinExistence type="predicted"/>
<evidence type="ECO:0000313" key="2">
    <source>
        <dbReference type="EMBL" id="GGO09117.1"/>
    </source>
</evidence>
<sequence length="150" mass="16224">MTQLKPVSDRLYVAGQIAPEDFAVAAEKGVHMVICNRPDGENPDQPTAQQMAHWAKEHGLSFVHIPVAGGQITPDAIARMEQALKEGWRDNGRVLAYCLSGMRSTALWAAAMVASKRQGVADVMSAAQMAGYDLTPLAPMLHMLEAQRPS</sequence>
<reference evidence="3" key="1">
    <citation type="journal article" date="2019" name="Int. J. Syst. Evol. Microbiol.">
        <title>The Global Catalogue of Microorganisms (GCM) 10K type strain sequencing project: providing services to taxonomists for standard genome sequencing and annotation.</title>
        <authorList>
            <consortium name="The Broad Institute Genomics Platform"/>
            <consortium name="The Broad Institute Genome Sequencing Center for Infectious Disease"/>
            <person name="Wu L."/>
            <person name="Ma J."/>
        </authorList>
    </citation>
    <scope>NUCLEOTIDE SEQUENCE [LARGE SCALE GENOMIC DNA]</scope>
    <source>
        <strain evidence="3">JCM 17843</strain>
    </source>
</reference>
<gene>
    <name evidence="2" type="ORF">GCM10007972_10330</name>
</gene>
<dbReference type="InterPro" id="IPR029021">
    <property type="entry name" value="Prot-tyrosine_phosphatase-like"/>
</dbReference>
<dbReference type="EMBL" id="BMOV01000003">
    <property type="protein sequence ID" value="GGO09117.1"/>
    <property type="molecule type" value="Genomic_DNA"/>
</dbReference>
<evidence type="ECO:0000259" key="1">
    <source>
        <dbReference type="Pfam" id="PF04273"/>
    </source>
</evidence>
<dbReference type="InterPro" id="IPR005939">
    <property type="entry name" value="BLH_phosphatase-like"/>
</dbReference>
<accession>A0ABQ2LBK6</accession>
<evidence type="ECO:0000313" key="3">
    <source>
        <dbReference type="Proteomes" id="UP000602381"/>
    </source>
</evidence>
<comment type="caution">
    <text evidence="2">The sequence shown here is derived from an EMBL/GenBank/DDBJ whole genome shotgun (WGS) entry which is preliminary data.</text>
</comment>
<organism evidence="2 3">
    <name type="scientific">Iodidimonas muriae</name>
    <dbReference type="NCBI Taxonomy" id="261467"/>
    <lineage>
        <taxon>Bacteria</taxon>
        <taxon>Pseudomonadati</taxon>
        <taxon>Pseudomonadota</taxon>
        <taxon>Alphaproteobacteria</taxon>
        <taxon>Iodidimonadales</taxon>
        <taxon>Iodidimonadaceae</taxon>
        <taxon>Iodidimonas</taxon>
    </lineage>
</organism>
<dbReference type="RefSeq" id="WP_150005833.1">
    <property type="nucleotide sequence ID" value="NZ_BMOV01000003.1"/>
</dbReference>
<dbReference type="CDD" id="cd14503">
    <property type="entry name" value="PTP-bact"/>
    <property type="match status" value="1"/>
</dbReference>
<name>A0ABQ2LBK6_9PROT</name>
<dbReference type="Gene3D" id="3.90.190.10">
    <property type="entry name" value="Protein tyrosine phosphatase superfamily"/>
    <property type="match status" value="1"/>
</dbReference>
<dbReference type="Pfam" id="PF04273">
    <property type="entry name" value="BLH_phosphatase"/>
    <property type="match status" value="1"/>
</dbReference>
<dbReference type="SUPFAM" id="SSF52799">
    <property type="entry name" value="(Phosphotyrosine protein) phosphatases II"/>
    <property type="match status" value="1"/>
</dbReference>
<feature type="domain" description="Beta-lactamase hydrolase-like protein phosphatase-like" evidence="1">
    <location>
        <begin position="4"/>
        <end position="111"/>
    </location>
</feature>
<keyword evidence="3" id="KW-1185">Reference proteome</keyword>
<dbReference type="Proteomes" id="UP000602381">
    <property type="component" value="Unassembled WGS sequence"/>
</dbReference>